<dbReference type="PROSITE" id="PS51257">
    <property type="entry name" value="PROKAR_LIPOPROTEIN"/>
    <property type="match status" value="1"/>
</dbReference>
<evidence type="ECO:0008006" key="5">
    <source>
        <dbReference type="Google" id="ProtNLM"/>
    </source>
</evidence>
<feature type="signal peptide" evidence="2">
    <location>
        <begin position="1"/>
        <end position="19"/>
    </location>
</feature>
<sequence>MKKQYLFAAMLFAAGALSACTNNKTVTDRKTGTYQKNGQTIYVQDQAELYNQGGNNDRFGYVRQVKSPVNQDRMNEGKKFPKINREQIANTISNIHVTLPNVNDSAVLVTDKEVLVAYQTDKLDETSRFETADQVKKSVLSVIPRWYHVYVTDDPHLRREIENISRMDPMGNDVDGTVRYTIDLMLERSSQGRKINAGENENGETIKPDDDYIYRDDYQKQKKKQR</sequence>
<evidence type="ECO:0000313" key="4">
    <source>
        <dbReference type="Proteomes" id="UP001223586"/>
    </source>
</evidence>
<gene>
    <name evidence="3" type="ORF">J2S08_003600</name>
</gene>
<feature type="region of interest" description="Disordered" evidence="1">
    <location>
        <begin position="193"/>
        <end position="226"/>
    </location>
</feature>
<evidence type="ECO:0000256" key="1">
    <source>
        <dbReference type="SAM" id="MobiDB-lite"/>
    </source>
</evidence>
<dbReference type="InterPro" id="IPR019076">
    <property type="entry name" value="Spore_lipoprot_YhcN/YlaJ-like"/>
</dbReference>
<evidence type="ECO:0000256" key="2">
    <source>
        <dbReference type="SAM" id="SignalP"/>
    </source>
</evidence>
<keyword evidence="4" id="KW-1185">Reference proteome</keyword>
<dbReference type="Proteomes" id="UP001223586">
    <property type="component" value="Unassembled WGS sequence"/>
</dbReference>
<proteinExistence type="predicted"/>
<comment type="caution">
    <text evidence="3">The sequence shown here is derived from an EMBL/GenBank/DDBJ whole genome shotgun (WGS) entry which is preliminary data.</text>
</comment>
<protein>
    <recommendedName>
        <fullName evidence="5">Sporulation protein</fullName>
    </recommendedName>
</protein>
<dbReference type="Pfam" id="PF09580">
    <property type="entry name" value="Spore_YhcN_YlaJ"/>
    <property type="match status" value="1"/>
</dbReference>
<reference evidence="3 4" key="1">
    <citation type="submission" date="2023-07" db="EMBL/GenBank/DDBJ databases">
        <title>Genomic Encyclopedia of Type Strains, Phase IV (KMG-IV): sequencing the most valuable type-strain genomes for metagenomic binning, comparative biology and taxonomic classification.</title>
        <authorList>
            <person name="Goeker M."/>
        </authorList>
    </citation>
    <scope>NUCLEOTIDE SEQUENCE [LARGE SCALE GENOMIC DNA]</scope>
    <source>
        <strain evidence="3 4">DSM 23837</strain>
    </source>
</reference>
<dbReference type="EMBL" id="JAUSTT010000026">
    <property type="protein sequence ID" value="MDQ0177719.1"/>
    <property type="molecule type" value="Genomic_DNA"/>
</dbReference>
<keyword evidence="2" id="KW-0732">Signal</keyword>
<dbReference type="RefSeq" id="WP_307231959.1">
    <property type="nucleotide sequence ID" value="NZ_JAUSTT010000026.1"/>
</dbReference>
<evidence type="ECO:0000313" key="3">
    <source>
        <dbReference type="EMBL" id="MDQ0177719.1"/>
    </source>
</evidence>
<feature type="compositionally biased region" description="Basic and acidic residues" evidence="1">
    <location>
        <begin position="204"/>
        <end position="220"/>
    </location>
</feature>
<accession>A0ABT9WWV7</accession>
<organism evidence="3 4">
    <name type="scientific">Bacillus chungangensis</name>
    <dbReference type="NCBI Taxonomy" id="587633"/>
    <lineage>
        <taxon>Bacteria</taxon>
        <taxon>Bacillati</taxon>
        <taxon>Bacillota</taxon>
        <taxon>Bacilli</taxon>
        <taxon>Bacillales</taxon>
        <taxon>Bacillaceae</taxon>
        <taxon>Bacillus</taxon>
    </lineage>
</organism>
<feature type="chain" id="PRO_5045999087" description="Sporulation protein" evidence="2">
    <location>
        <begin position="20"/>
        <end position="226"/>
    </location>
</feature>
<name>A0ABT9WWV7_9BACI</name>